<evidence type="ECO:0000313" key="1">
    <source>
        <dbReference type="EMBL" id="PYG90134.1"/>
    </source>
</evidence>
<dbReference type="OrthoDB" id="1767129at2"/>
<evidence type="ECO:0000313" key="2">
    <source>
        <dbReference type="Proteomes" id="UP000248132"/>
    </source>
</evidence>
<dbReference type="InterPro" id="IPR046557">
    <property type="entry name" value="DUF6711"/>
</dbReference>
<dbReference type="RefSeq" id="WP_110460126.1">
    <property type="nucleotide sequence ID" value="NZ_QKMR01000001.1"/>
</dbReference>
<dbReference type="Proteomes" id="UP000248132">
    <property type="component" value="Unassembled WGS sequence"/>
</dbReference>
<accession>A0A318XRM2</accession>
<organism evidence="1 2">
    <name type="scientific">Ruminiclostridium sufflavum DSM 19573</name>
    <dbReference type="NCBI Taxonomy" id="1121337"/>
    <lineage>
        <taxon>Bacteria</taxon>
        <taxon>Bacillati</taxon>
        <taxon>Bacillota</taxon>
        <taxon>Clostridia</taxon>
        <taxon>Eubacteriales</taxon>
        <taxon>Oscillospiraceae</taxon>
        <taxon>Ruminiclostridium</taxon>
    </lineage>
</organism>
<keyword evidence="2" id="KW-1185">Reference proteome</keyword>
<dbReference type="AlphaFoldDB" id="A0A318XRM2"/>
<gene>
    <name evidence="1" type="ORF">LY28_00014</name>
</gene>
<proteinExistence type="predicted"/>
<comment type="caution">
    <text evidence="1">The sequence shown here is derived from an EMBL/GenBank/DDBJ whole genome shotgun (WGS) entry which is preliminary data.</text>
</comment>
<protein>
    <submittedName>
        <fullName evidence="1">Uncharacterized protein</fullName>
    </submittedName>
</protein>
<dbReference type="Pfam" id="PF20458">
    <property type="entry name" value="DUF6711"/>
    <property type="match status" value="1"/>
</dbReference>
<name>A0A318XRM2_9FIRM</name>
<reference evidence="1 2" key="1">
    <citation type="submission" date="2018-06" db="EMBL/GenBank/DDBJ databases">
        <title>Genomic Encyclopedia of Type Strains, Phase I: the one thousand microbial genomes (KMG-I) project.</title>
        <authorList>
            <person name="Kyrpides N."/>
        </authorList>
    </citation>
    <scope>NUCLEOTIDE SEQUENCE [LARGE SCALE GENOMIC DNA]</scope>
    <source>
        <strain evidence="1 2">DSM 19573</strain>
    </source>
</reference>
<sequence>MILKINGVNIAESPKEFSVTPMDLDDGSTTVRTADGILHRDRIAVKRQIDMSWGLLKWATLATLLQSMSNTFFEFYYPDPMEGTYITKTFYVGNRPCPAALSKNGEIYWKDLKVTLTEK</sequence>
<dbReference type="EMBL" id="QKMR01000001">
    <property type="protein sequence ID" value="PYG90134.1"/>
    <property type="molecule type" value="Genomic_DNA"/>
</dbReference>